<keyword evidence="3" id="KW-1185">Reference proteome</keyword>
<reference evidence="2 3" key="1">
    <citation type="submission" date="2024-08" db="EMBL/GenBank/DDBJ databases">
        <authorList>
            <person name="Cucini C."/>
            <person name="Frati F."/>
        </authorList>
    </citation>
    <scope>NUCLEOTIDE SEQUENCE [LARGE SCALE GENOMIC DNA]</scope>
</reference>
<feature type="compositionally biased region" description="Polar residues" evidence="1">
    <location>
        <begin position="52"/>
        <end position="61"/>
    </location>
</feature>
<feature type="region of interest" description="Disordered" evidence="1">
    <location>
        <begin position="52"/>
        <end position="109"/>
    </location>
</feature>
<dbReference type="Proteomes" id="UP001642540">
    <property type="component" value="Unassembled WGS sequence"/>
</dbReference>
<evidence type="ECO:0000313" key="2">
    <source>
        <dbReference type="EMBL" id="CAL8085342.1"/>
    </source>
</evidence>
<dbReference type="EMBL" id="CAXLJM020000019">
    <property type="protein sequence ID" value="CAL8085342.1"/>
    <property type="molecule type" value="Genomic_DNA"/>
</dbReference>
<sequence length="109" mass="11618">MRFLETFDQLQSISFTLNCKCSTTQQDCQLQNTNTPTNVPIGSLNSAAVHNAALVTSSQAETPGPPSRDTRSPNVSGGQHQQQNPSPRMASNTTASENQVAPVCTAQPM</sequence>
<organism evidence="2 3">
    <name type="scientific">Orchesella dallaii</name>
    <dbReference type="NCBI Taxonomy" id="48710"/>
    <lineage>
        <taxon>Eukaryota</taxon>
        <taxon>Metazoa</taxon>
        <taxon>Ecdysozoa</taxon>
        <taxon>Arthropoda</taxon>
        <taxon>Hexapoda</taxon>
        <taxon>Collembola</taxon>
        <taxon>Entomobryomorpha</taxon>
        <taxon>Entomobryoidea</taxon>
        <taxon>Orchesellidae</taxon>
        <taxon>Orchesellinae</taxon>
        <taxon>Orchesella</taxon>
    </lineage>
</organism>
<gene>
    <name evidence="2" type="ORF">ODALV1_LOCUS6081</name>
</gene>
<name>A0ABP1Q497_9HEXA</name>
<evidence type="ECO:0000313" key="3">
    <source>
        <dbReference type="Proteomes" id="UP001642540"/>
    </source>
</evidence>
<protein>
    <submittedName>
        <fullName evidence="2">Uncharacterized protein</fullName>
    </submittedName>
</protein>
<accession>A0ABP1Q497</accession>
<evidence type="ECO:0000256" key="1">
    <source>
        <dbReference type="SAM" id="MobiDB-lite"/>
    </source>
</evidence>
<comment type="caution">
    <text evidence="2">The sequence shown here is derived from an EMBL/GenBank/DDBJ whole genome shotgun (WGS) entry which is preliminary data.</text>
</comment>
<proteinExistence type="predicted"/>
<feature type="compositionally biased region" description="Polar residues" evidence="1">
    <location>
        <begin position="72"/>
        <end position="99"/>
    </location>
</feature>